<dbReference type="AlphaFoldDB" id="A0A836LCD6"/>
<dbReference type="OrthoDB" id="264750at2759"/>
<dbReference type="GeneID" id="94288225"/>
<feature type="compositionally biased region" description="Low complexity" evidence="1">
    <location>
        <begin position="99"/>
        <end position="139"/>
    </location>
</feature>
<dbReference type="EMBL" id="JAFJZO010000033">
    <property type="protein sequence ID" value="KAG5495053.1"/>
    <property type="molecule type" value="Genomic_DNA"/>
</dbReference>
<evidence type="ECO:0000313" key="2">
    <source>
        <dbReference type="EMBL" id="KAG5495053.1"/>
    </source>
</evidence>
<gene>
    <name evidence="2" type="ORF">JKF63_02106</name>
</gene>
<protein>
    <submittedName>
        <fullName evidence="2">Uncharacterized protein</fullName>
    </submittedName>
</protein>
<keyword evidence="3" id="KW-1185">Reference proteome</keyword>
<dbReference type="RefSeq" id="XP_067754305.1">
    <property type="nucleotide sequence ID" value="XM_067898148.1"/>
</dbReference>
<feature type="compositionally biased region" description="Polar residues" evidence="1">
    <location>
        <begin position="140"/>
        <end position="149"/>
    </location>
</feature>
<reference evidence="2 3" key="1">
    <citation type="submission" date="2021-02" db="EMBL/GenBank/DDBJ databases">
        <title>Porcisia hertigi Genome sequencing and assembly.</title>
        <authorList>
            <person name="Almutairi H."/>
            <person name="Gatherer D."/>
        </authorList>
    </citation>
    <scope>NUCLEOTIDE SEQUENCE [LARGE SCALE GENOMIC DNA]</scope>
    <source>
        <strain evidence="2 3">C119</strain>
    </source>
</reference>
<evidence type="ECO:0000313" key="3">
    <source>
        <dbReference type="Proteomes" id="UP000674318"/>
    </source>
</evidence>
<organism evidence="2 3">
    <name type="scientific">Porcisia hertigi</name>
    <dbReference type="NCBI Taxonomy" id="2761500"/>
    <lineage>
        <taxon>Eukaryota</taxon>
        <taxon>Discoba</taxon>
        <taxon>Euglenozoa</taxon>
        <taxon>Kinetoplastea</taxon>
        <taxon>Metakinetoplastina</taxon>
        <taxon>Trypanosomatida</taxon>
        <taxon>Trypanosomatidae</taxon>
        <taxon>Leishmaniinae</taxon>
        <taxon>Porcisia</taxon>
    </lineage>
</organism>
<name>A0A836LCD6_9TRYP</name>
<dbReference type="KEGG" id="phet:94288225"/>
<feature type="region of interest" description="Disordered" evidence="1">
    <location>
        <begin position="683"/>
        <end position="703"/>
    </location>
</feature>
<proteinExistence type="predicted"/>
<comment type="caution">
    <text evidence="2">The sequence shown here is derived from an EMBL/GenBank/DDBJ whole genome shotgun (WGS) entry which is preliminary data.</text>
</comment>
<sequence>MATPHRNGAVRSVLGAGTLSSRLPRSVCLSTPLFSSGSSTAFALTSKKRLFDENTLRLIVALLCHAAAQIEAAALQEVMADPVASEFIMTGVGRAEDQSATSPSATAPVVSSSFGNGKPSPPSSASSSESVAGGVANASTAPTKPSSPVGSPLQHGCLSPPSSEPPPQPLPSMARTLVEQAICAASAAVKGPSYSYSFPEAWFCPSAEAAAAHAGQNSAMRNPNSSPPGASAATAKGFGPLWQVLAPSSKFIQTNSTLAAADSHSPSSSTVVFLPPPSRVSNPDAAMRRNFFFSHAVPKVSVAVTAQPPLFFDNMLFDSATDRYLFDGHAFREEARVLQVPAADASSLEVCPVGNTEEENHATGHTHNPLLPSLVLVREYIPLSASGGDLGDEQGQLGVRESGSTAVVVQCVSLLPPQLTSIRPNPYHFLPTTSVTQYLLVAAPGCVTLVTPLHIFLYDKGSSLLTAAGSSLRRFWITPQGVANEACGPRGAETLSPTTTVGLSASASRASISPPNISLSAADKDRETARVALIEQRLAQNVLPDVLDEALNAIKSTLMMYCIQYDRRRYMRASIHAVRVLQRFFRRCLEVKRRAVRRMIQIWRQLEVDARLKLQQYRSLPTAVVQMDTVANNILQEHMLTSVGYKRAFIEDQWELRRDAFAKWKEEEEWADVLLSADWSKEDSSDVSVSDSPAEKRPRSARLSVSEQLRLDSEFRRRSSSKRLALKCALPRPSSSTDEVYTERERAAIRRFRSWYIDPQELLYLSHQRLLETLKGSVFRMEEVQVELKRATSETIKSDSNPLLTSFSSAHHAQQRR</sequence>
<evidence type="ECO:0000256" key="1">
    <source>
        <dbReference type="SAM" id="MobiDB-lite"/>
    </source>
</evidence>
<accession>A0A836LCD6</accession>
<dbReference type="Proteomes" id="UP000674318">
    <property type="component" value="Unassembled WGS sequence"/>
</dbReference>
<feature type="region of interest" description="Disordered" evidence="1">
    <location>
        <begin position="95"/>
        <end position="172"/>
    </location>
</feature>